<evidence type="ECO:0000313" key="11">
    <source>
        <dbReference type="Proteomes" id="UP001236507"/>
    </source>
</evidence>
<evidence type="ECO:0000256" key="6">
    <source>
        <dbReference type="ARBA" id="ARBA00043993"/>
    </source>
</evidence>
<organism evidence="10 11">
    <name type="scientific">Flectobacillus roseus</name>
    <dbReference type="NCBI Taxonomy" id="502259"/>
    <lineage>
        <taxon>Bacteria</taxon>
        <taxon>Pseudomonadati</taxon>
        <taxon>Bacteroidota</taxon>
        <taxon>Cytophagia</taxon>
        <taxon>Cytophagales</taxon>
        <taxon>Flectobacillaceae</taxon>
        <taxon>Flectobacillus</taxon>
    </lineage>
</organism>
<feature type="transmembrane region" description="Helical" evidence="7">
    <location>
        <begin position="72"/>
        <end position="90"/>
    </location>
</feature>
<dbReference type="InterPro" id="IPR032692">
    <property type="entry name" value="YccS_N"/>
</dbReference>
<feature type="domain" description="Integral membrane protein YccS N-terminal" evidence="8">
    <location>
        <begin position="77"/>
        <end position="350"/>
    </location>
</feature>
<feature type="transmembrane region" description="Helical" evidence="7">
    <location>
        <begin position="449"/>
        <end position="466"/>
    </location>
</feature>
<feature type="transmembrane region" description="Helical" evidence="7">
    <location>
        <begin position="473"/>
        <end position="489"/>
    </location>
</feature>
<dbReference type="PANTHER" id="PTHR30509">
    <property type="entry name" value="P-HYDROXYBENZOIC ACID EFFLUX PUMP SUBUNIT-RELATED"/>
    <property type="match status" value="1"/>
</dbReference>
<evidence type="ECO:0000256" key="5">
    <source>
        <dbReference type="ARBA" id="ARBA00023136"/>
    </source>
</evidence>
<comment type="caution">
    <text evidence="10">The sequence shown here is derived from an EMBL/GenBank/DDBJ whole genome shotgun (WGS) entry which is preliminary data.</text>
</comment>
<keyword evidence="3 7" id="KW-0812">Transmembrane</keyword>
<dbReference type="EMBL" id="JASHIF010000023">
    <property type="protein sequence ID" value="MDI9861916.1"/>
    <property type="molecule type" value="Genomic_DNA"/>
</dbReference>
<sequence>MLNSAQRPTNEIKHFVLSSYFGDGLRITFGVLFPSLFMLEFDKINIGMTISLGALCASVVDSPGPIVHRRNAMLTTTGIVSLVALLVGFANLSIPILGLMITGFSFLFSMFYVYGLRAAAIGTAALLVMTLSIGDIRPLHEIMLHPVYILIGGLWYTALSLSLYRIMPYRIAQQSLGDSIVEVAKFMKIKAAFYREGVDYDENYEKLIETQISVNEKQDATREMLFKTREIVRESTQEGRFLVVVFVDIIDLFEQIMSTFYNYQHLHKQFDSVGILKKYEDILTLLADELEKIGYDLKMGTTPHLSPIIPRKLQELHLAVLDLEEHAEEHGFTALSIGALKNIEVNIKNIFARLKKIVGNFKNRKKKTLNTSDLATDQFISHQEFEPKIFRENLTFDSEIFRHSLRVALVMLVGFIIAQSFEFLHSNWILLTIMVIMKPAFSLTKERNYHRLIGTIVGAIFGLLILSYQHNKNVLFAILLLCMLGAYSFQRKNYVVSVLFMTPFILILYNFLGMGNISILEERVMDTFIGGGISFIASYFLFPTWEKEKLQKVLIDMLEANLEYFRQVRGLYLGNEFHYLPYKLARKDVYVKTANLASAFQRMFSEPKSKQTSIKEVHKFSVLNHLFASYTATLGLYVTEHFDQIPDFHNLQMVGDNTEKILALGIKTLQGEEVDLTEIQLVQLKNTVRDDEETVLLIPEQYINLQKAALDILKITTKIKL</sequence>
<keyword evidence="4 7" id="KW-1133">Transmembrane helix</keyword>
<evidence type="ECO:0000256" key="3">
    <source>
        <dbReference type="ARBA" id="ARBA00022692"/>
    </source>
</evidence>
<reference evidence="10 11" key="1">
    <citation type="submission" date="2023-05" db="EMBL/GenBank/DDBJ databases">
        <title>Novel species of genus Flectobacillus isolated from stream in China.</title>
        <authorList>
            <person name="Lu H."/>
        </authorList>
    </citation>
    <scope>NUCLEOTIDE SEQUENCE [LARGE SCALE GENOMIC DNA]</scope>
    <source>
        <strain evidence="10 11">KCTC 42575</strain>
    </source>
</reference>
<protein>
    <submittedName>
        <fullName evidence="10">FUSC family membrane protein</fullName>
    </submittedName>
</protein>
<dbReference type="PANTHER" id="PTHR30509:SF8">
    <property type="entry name" value="INNER MEMBRANE PROTEIN YCCS"/>
    <property type="match status" value="1"/>
</dbReference>
<gene>
    <name evidence="10" type="ORF">QM524_22025</name>
</gene>
<feature type="transmembrane region" description="Helical" evidence="7">
    <location>
        <begin position="495"/>
        <end position="512"/>
    </location>
</feature>
<feature type="domain" description="Integral membrane bound transporter" evidence="9">
    <location>
        <begin position="414"/>
        <end position="536"/>
    </location>
</feature>
<dbReference type="Proteomes" id="UP001236507">
    <property type="component" value="Unassembled WGS sequence"/>
</dbReference>
<dbReference type="Pfam" id="PF13515">
    <property type="entry name" value="FUSC_2"/>
    <property type="match status" value="1"/>
</dbReference>
<keyword evidence="11" id="KW-1185">Reference proteome</keyword>
<keyword evidence="2" id="KW-1003">Cell membrane</keyword>
<evidence type="ECO:0000256" key="2">
    <source>
        <dbReference type="ARBA" id="ARBA00022475"/>
    </source>
</evidence>
<evidence type="ECO:0000256" key="4">
    <source>
        <dbReference type="ARBA" id="ARBA00022989"/>
    </source>
</evidence>
<comment type="similarity">
    <text evidence="6">Belongs to the YccS/YhfK family.</text>
</comment>
<evidence type="ECO:0000259" key="8">
    <source>
        <dbReference type="Pfam" id="PF12805"/>
    </source>
</evidence>
<dbReference type="InterPro" id="IPR049453">
    <property type="entry name" value="Memb_transporter_dom"/>
</dbReference>
<keyword evidence="5 7" id="KW-0472">Membrane</keyword>
<accession>A0ABT6YE99</accession>
<dbReference type="Pfam" id="PF12805">
    <property type="entry name" value="FUSC-like"/>
    <property type="match status" value="1"/>
</dbReference>
<proteinExistence type="inferred from homology"/>
<feature type="transmembrane region" description="Helical" evidence="7">
    <location>
        <begin position="20"/>
        <end position="38"/>
    </location>
</feature>
<feature type="transmembrane region" description="Helical" evidence="7">
    <location>
        <begin position="524"/>
        <end position="542"/>
    </location>
</feature>
<dbReference type="RefSeq" id="WP_283346248.1">
    <property type="nucleotide sequence ID" value="NZ_JASHIF010000023.1"/>
</dbReference>
<feature type="transmembrane region" description="Helical" evidence="7">
    <location>
        <begin position="142"/>
        <end position="164"/>
    </location>
</feature>
<evidence type="ECO:0000259" key="9">
    <source>
        <dbReference type="Pfam" id="PF13515"/>
    </source>
</evidence>
<evidence type="ECO:0000256" key="1">
    <source>
        <dbReference type="ARBA" id="ARBA00004651"/>
    </source>
</evidence>
<name>A0ABT6YE99_9BACT</name>
<evidence type="ECO:0000256" key="7">
    <source>
        <dbReference type="SAM" id="Phobius"/>
    </source>
</evidence>
<comment type="subcellular location">
    <subcellularLocation>
        <location evidence="1">Cell membrane</location>
        <topology evidence="1">Multi-pass membrane protein</topology>
    </subcellularLocation>
</comment>
<feature type="transmembrane region" description="Helical" evidence="7">
    <location>
        <begin position="407"/>
        <end position="437"/>
    </location>
</feature>
<feature type="transmembrane region" description="Helical" evidence="7">
    <location>
        <begin position="44"/>
        <end position="60"/>
    </location>
</feature>
<evidence type="ECO:0000313" key="10">
    <source>
        <dbReference type="EMBL" id="MDI9861916.1"/>
    </source>
</evidence>